<name>W9YQL8_9EURO</name>
<dbReference type="PANTHER" id="PTHR48051:SF1">
    <property type="entry name" value="RAS SUPPRESSOR PROTEIN 1"/>
    <property type="match status" value="1"/>
</dbReference>
<dbReference type="STRING" id="1182542.W9YQL8"/>
<feature type="compositionally biased region" description="Polar residues" evidence="3">
    <location>
        <begin position="372"/>
        <end position="385"/>
    </location>
</feature>
<dbReference type="SUPFAM" id="SSF52058">
    <property type="entry name" value="L domain-like"/>
    <property type="match status" value="2"/>
</dbReference>
<feature type="region of interest" description="Disordered" evidence="3">
    <location>
        <begin position="1"/>
        <end position="22"/>
    </location>
</feature>
<evidence type="ECO:0000313" key="5">
    <source>
        <dbReference type="Proteomes" id="UP000019478"/>
    </source>
</evidence>
<feature type="compositionally biased region" description="Polar residues" evidence="3">
    <location>
        <begin position="346"/>
        <end position="364"/>
    </location>
</feature>
<dbReference type="EMBL" id="AMGY01000004">
    <property type="protein sequence ID" value="EXJ84564.1"/>
    <property type="molecule type" value="Genomic_DNA"/>
</dbReference>
<dbReference type="InterPro" id="IPR025875">
    <property type="entry name" value="Leu-rich_rpt_4"/>
</dbReference>
<dbReference type="Gene3D" id="3.80.10.10">
    <property type="entry name" value="Ribonuclease Inhibitor"/>
    <property type="match status" value="3"/>
</dbReference>
<protein>
    <recommendedName>
        <fullName evidence="6">Leucine-rich repeat-containing protein 40</fullName>
    </recommendedName>
</protein>
<dbReference type="InterPro" id="IPR032675">
    <property type="entry name" value="LRR_dom_sf"/>
</dbReference>
<dbReference type="Pfam" id="PF12799">
    <property type="entry name" value="LRR_4"/>
    <property type="match status" value="1"/>
</dbReference>
<proteinExistence type="predicted"/>
<dbReference type="InterPro" id="IPR050216">
    <property type="entry name" value="LRR_domain-containing"/>
</dbReference>
<sequence length="1049" mass="115351">MEPEQGSHIPIAPRGSIPRVSRLPMPRAVASSDNLKLTVRNPAMLGIHQDDLRKTSYLPRPTILKEPLGEAINQSIRSRYGWSDNPVKERSTSPVRDALRDAQGTSLETTPPASIPDPPFFEDGNENPTVGKKDDGAQEHKEKKRPRPSLSERTMETLAQVSPCPTPQRRTSLFGNDSKMPPPLRPASSMRESRPTTPKASRSDSPTRRPFRPPGRISPTKDMVALPPVISPDDIYTPPRAFVRGQRSRIGKPLQGPRRSISSTLEARSQDAGAELPMKFSAQTVKIKRSQGGKTSMAEKPSLRPSLSSIFQDRSSKKESGGSLVPSITDTRPILLKPRPRGEPTIASSTSPSALSKKTKPTTATERDQRVATAQGSHTTSSPKSSAALREAVAKAKAARRIALVDSGSPHTTPVYPSGSPAFVPASSNTELTTASDNNGLLQKRIQQASTTGQLSIAGMNLKRIPAEVMKIYDADNSTINWFEMVDMVKLNAADNEIDELEDHFFPDYTASELADDDEKSNMFGGLQLIDLYRNHLHQLPIGMRRLEKLQTLNLSNNRLTKDAVDIACQIPQLRELMIGENLIDGALSFNGNHLKQLQVLDLHGNQIERLNGDGLSQLRSLKVLNVAGNKLTMLPWELLSTLPLTELNISNNQLSGILFKGTSPLQRLRRLDASHNKLEGVSEAELELPDLRSLVLDGNRISELPDLTRCKELQILGVAENQLNDIPPTLVRLESLKSADFGHNNIRLINPGVASMKSLSSLNLAGNPLREKKYITMTTTDLKMDLNKKLATTPTETEPSDAARIAGSSNHSYRYKPSGGILDLSSQSLTAISPEAINLCDSEAPIHTLKLSNNELSEFPTTLLSHPALKYSLQSLDLSHNPLLHPTDYLGCELFLPNLKSLYIVSTGLTSLDALTTYLKAPCLRELNISCHRLTGRVPWVRAWWPSCHTLLATDNWFTSVEVEGVRGLEVLDIRNNEIESLPPKIGFLGSLSGTAKAPGRLRVLEVSGNKFRVPRLSVIEKGTEAVLKDLRRMVPEQEVPEEWQDII</sequence>
<dbReference type="PROSITE" id="PS51450">
    <property type="entry name" value="LRR"/>
    <property type="match status" value="5"/>
</dbReference>
<dbReference type="SMART" id="SM00364">
    <property type="entry name" value="LRR_BAC"/>
    <property type="match status" value="8"/>
</dbReference>
<reference evidence="4 5" key="1">
    <citation type="submission" date="2013-03" db="EMBL/GenBank/DDBJ databases">
        <title>The Genome Sequence of Capronia epimyces CBS 606.96.</title>
        <authorList>
            <consortium name="The Broad Institute Genomics Platform"/>
            <person name="Cuomo C."/>
            <person name="de Hoog S."/>
            <person name="Gorbushina A."/>
            <person name="Walker B."/>
            <person name="Young S.K."/>
            <person name="Zeng Q."/>
            <person name="Gargeya S."/>
            <person name="Fitzgerald M."/>
            <person name="Haas B."/>
            <person name="Abouelleil A."/>
            <person name="Allen A.W."/>
            <person name="Alvarado L."/>
            <person name="Arachchi H.M."/>
            <person name="Berlin A.M."/>
            <person name="Chapman S.B."/>
            <person name="Gainer-Dewar J."/>
            <person name="Goldberg J."/>
            <person name="Griggs A."/>
            <person name="Gujja S."/>
            <person name="Hansen M."/>
            <person name="Howarth C."/>
            <person name="Imamovic A."/>
            <person name="Ireland A."/>
            <person name="Larimer J."/>
            <person name="McCowan C."/>
            <person name="Murphy C."/>
            <person name="Pearson M."/>
            <person name="Poon T.W."/>
            <person name="Priest M."/>
            <person name="Roberts A."/>
            <person name="Saif S."/>
            <person name="Shea T."/>
            <person name="Sisk P."/>
            <person name="Sykes S."/>
            <person name="Wortman J."/>
            <person name="Nusbaum C."/>
            <person name="Birren B."/>
        </authorList>
    </citation>
    <scope>NUCLEOTIDE SEQUENCE [LARGE SCALE GENOMIC DNA]</scope>
    <source>
        <strain evidence="4 5">CBS 606.96</strain>
    </source>
</reference>
<dbReference type="InterPro" id="IPR001611">
    <property type="entry name" value="Leu-rich_rpt"/>
</dbReference>
<feature type="compositionally biased region" description="Polar residues" evidence="3">
    <location>
        <begin position="103"/>
        <end position="112"/>
    </location>
</feature>
<evidence type="ECO:0000313" key="4">
    <source>
        <dbReference type="EMBL" id="EXJ84564.1"/>
    </source>
</evidence>
<comment type="caution">
    <text evidence="4">The sequence shown here is derived from an EMBL/GenBank/DDBJ whole genome shotgun (WGS) entry which is preliminary data.</text>
</comment>
<evidence type="ECO:0000256" key="2">
    <source>
        <dbReference type="ARBA" id="ARBA00022737"/>
    </source>
</evidence>
<dbReference type="AlphaFoldDB" id="W9YQL8"/>
<keyword evidence="1" id="KW-0433">Leucine-rich repeat</keyword>
<evidence type="ECO:0000256" key="3">
    <source>
        <dbReference type="SAM" id="MobiDB-lite"/>
    </source>
</evidence>
<dbReference type="HOGENOM" id="CLU_007408_0_0_1"/>
<dbReference type="GeneID" id="19169349"/>
<dbReference type="Proteomes" id="UP000019478">
    <property type="component" value="Unassembled WGS sequence"/>
</dbReference>
<dbReference type="Pfam" id="PF00560">
    <property type="entry name" value="LRR_1"/>
    <property type="match status" value="3"/>
</dbReference>
<keyword evidence="5" id="KW-1185">Reference proteome</keyword>
<accession>W9YQL8</accession>
<keyword evidence="2" id="KW-0677">Repeat</keyword>
<dbReference type="Pfam" id="PF13855">
    <property type="entry name" value="LRR_8"/>
    <property type="match status" value="2"/>
</dbReference>
<dbReference type="PANTHER" id="PTHR48051">
    <property type="match status" value="1"/>
</dbReference>
<feature type="compositionally biased region" description="Basic and acidic residues" evidence="3">
    <location>
        <begin position="131"/>
        <end position="141"/>
    </location>
</feature>
<gene>
    <name evidence="4" type="ORF">A1O3_05233</name>
</gene>
<organism evidence="4 5">
    <name type="scientific">Capronia epimyces CBS 606.96</name>
    <dbReference type="NCBI Taxonomy" id="1182542"/>
    <lineage>
        <taxon>Eukaryota</taxon>
        <taxon>Fungi</taxon>
        <taxon>Dikarya</taxon>
        <taxon>Ascomycota</taxon>
        <taxon>Pezizomycotina</taxon>
        <taxon>Eurotiomycetes</taxon>
        <taxon>Chaetothyriomycetidae</taxon>
        <taxon>Chaetothyriales</taxon>
        <taxon>Herpotrichiellaceae</taxon>
        <taxon>Capronia</taxon>
    </lineage>
</organism>
<dbReference type="GO" id="GO:0005737">
    <property type="term" value="C:cytoplasm"/>
    <property type="evidence" value="ECO:0007669"/>
    <property type="project" value="TreeGrafter"/>
</dbReference>
<evidence type="ECO:0008006" key="6">
    <source>
        <dbReference type="Google" id="ProtNLM"/>
    </source>
</evidence>
<evidence type="ECO:0000256" key="1">
    <source>
        <dbReference type="ARBA" id="ARBA00022614"/>
    </source>
</evidence>
<dbReference type="RefSeq" id="XP_007733549.1">
    <property type="nucleotide sequence ID" value="XM_007735359.1"/>
</dbReference>
<dbReference type="InterPro" id="IPR003591">
    <property type="entry name" value="Leu-rich_rpt_typical-subtyp"/>
</dbReference>
<dbReference type="eggNOG" id="KOG0472">
    <property type="taxonomic scope" value="Eukaryota"/>
</dbReference>
<dbReference type="SMART" id="SM00369">
    <property type="entry name" value="LRR_TYP"/>
    <property type="match status" value="10"/>
</dbReference>
<dbReference type="OrthoDB" id="676979at2759"/>
<feature type="region of interest" description="Disordered" evidence="3">
    <location>
        <begin position="102"/>
        <end position="391"/>
    </location>
</feature>